<comment type="caution">
    <text evidence="1">The sequence shown here is derived from an EMBL/GenBank/DDBJ whole genome shotgun (WGS) entry which is preliminary data.</text>
</comment>
<gene>
    <name evidence="1" type="ORF">GJB61_11460</name>
</gene>
<organism evidence="1 2">
    <name type="scientific">Paenibacillus monticola</name>
    <dbReference type="NCBI Taxonomy" id="2666075"/>
    <lineage>
        <taxon>Bacteria</taxon>
        <taxon>Bacillati</taxon>
        <taxon>Bacillota</taxon>
        <taxon>Bacilli</taxon>
        <taxon>Bacillales</taxon>
        <taxon>Paenibacillaceae</taxon>
        <taxon>Paenibacillus</taxon>
    </lineage>
</organism>
<keyword evidence="2" id="KW-1185">Reference proteome</keyword>
<dbReference type="Proteomes" id="UP000463051">
    <property type="component" value="Unassembled WGS sequence"/>
</dbReference>
<evidence type="ECO:0000313" key="1">
    <source>
        <dbReference type="EMBL" id="MRN53614.1"/>
    </source>
</evidence>
<proteinExistence type="predicted"/>
<reference evidence="1 2" key="1">
    <citation type="submission" date="2019-11" db="EMBL/GenBank/DDBJ databases">
        <title>Paenibacillus monticola sp. nov., a novel PGPR strain isolated from mountain sample in China.</title>
        <authorList>
            <person name="Zhao Q."/>
            <person name="Li H.-P."/>
            <person name="Zhang J.-L."/>
        </authorList>
    </citation>
    <scope>NUCLEOTIDE SEQUENCE [LARGE SCALE GENOMIC DNA]</scope>
    <source>
        <strain evidence="1 2">LC-T2</strain>
    </source>
</reference>
<dbReference type="AlphaFoldDB" id="A0A7X2H4Y8"/>
<name>A0A7X2H4Y8_9BACL</name>
<protein>
    <submittedName>
        <fullName evidence="1">Uncharacterized protein</fullName>
    </submittedName>
</protein>
<dbReference type="EMBL" id="WJXB01000003">
    <property type="protein sequence ID" value="MRN53614.1"/>
    <property type="molecule type" value="Genomic_DNA"/>
</dbReference>
<dbReference type="RefSeq" id="WP_154118622.1">
    <property type="nucleotide sequence ID" value="NZ_WJXB01000003.1"/>
</dbReference>
<accession>A0A7X2H4Y8</accession>
<sequence length="115" mass="13315">MITINKQTQHEIEKLNLHDAEIRDVICNYYEHKVSIPIKLNTNKNELIFDEVLFIDVSLYEPWGAGMYINEFVIRESSELITKYSPLQDSQALHFTILLNSGDNINIVASKVAYK</sequence>
<evidence type="ECO:0000313" key="2">
    <source>
        <dbReference type="Proteomes" id="UP000463051"/>
    </source>
</evidence>